<protein>
    <recommendedName>
        <fullName evidence="1">Transposase DDE domain-containing protein</fullName>
    </recommendedName>
</protein>
<accession>A0A6G4A451</accession>
<gene>
    <name evidence="2" type="ORF">GK047_21550</name>
</gene>
<dbReference type="Pfam" id="PF13751">
    <property type="entry name" value="DDE_Tnp_1_6"/>
    <property type="match status" value="1"/>
</dbReference>
<dbReference type="InterPro" id="IPR025668">
    <property type="entry name" value="Tnp_DDE_dom"/>
</dbReference>
<proteinExistence type="predicted"/>
<organism evidence="2">
    <name type="scientific">Paenibacillus sp. SYP-B3998</name>
    <dbReference type="NCBI Taxonomy" id="2678564"/>
    <lineage>
        <taxon>Bacteria</taxon>
        <taxon>Bacillati</taxon>
        <taxon>Bacillota</taxon>
        <taxon>Bacilli</taxon>
        <taxon>Bacillales</taxon>
        <taxon>Paenibacillaceae</taxon>
        <taxon>Paenibacillus</taxon>
    </lineage>
</organism>
<feature type="domain" description="Transposase DDE" evidence="1">
    <location>
        <begin position="49"/>
        <end position="121"/>
    </location>
</feature>
<dbReference type="EMBL" id="JAAIKC010000010">
    <property type="protein sequence ID" value="NEW08589.1"/>
    <property type="molecule type" value="Genomic_DNA"/>
</dbReference>
<name>A0A6G4A451_9BACL</name>
<comment type="caution">
    <text evidence="2">The sequence shown here is derived from an EMBL/GenBank/DDBJ whole genome shotgun (WGS) entry which is preliminary data.</text>
</comment>
<sequence>MLMRDMAVKRRSQRIVKYSTYHREKSKTWQKDVSKIDNWTYNTESDTWTCAARQTIHFRKVSKEKTESGYEIEYRHYRSASCEGCPLKAQCTKAVGNREVKVSMKYLRLKTQAREKLRSEDS</sequence>
<reference evidence="2" key="1">
    <citation type="submission" date="2020-02" db="EMBL/GenBank/DDBJ databases">
        <authorList>
            <person name="Shen X.-R."/>
            <person name="Zhang Y.-X."/>
        </authorList>
    </citation>
    <scope>NUCLEOTIDE SEQUENCE</scope>
    <source>
        <strain evidence="2">SYP-B3998</strain>
    </source>
</reference>
<dbReference type="PANTHER" id="PTHR33408">
    <property type="entry name" value="TRANSPOSASE"/>
    <property type="match status" value="1"/>
</dbReference>
<dbReference type="AlphaFoldDB" id="A0A6G4A451"/>
<dbReference type="PANTHER" id="PTHR33408:SF2">
    <property type="entry name" value="TRANSPOSASE DDE DOMAIN-CONTAINING PROTEIN"/>
    <property type="match status" value="1"/>
</dbReference>
<evidence type="ECO:0000259" key="1">
    <source>
        <dbReference type="Pfam" id="PF13751"/>
    </source>
</evidence>
<evidence type="ECO:0000313" key="2">
    <source>
        <dbReference type="EMBL" id="NEW08589.1"/>
    </source>
</evidence>